<dbReference type="Proteomes" id="UP000030760">
    <property type="component" value="Unassembled WGS sequence"/>
</dbReference>
<reference evidence="3" key="1">
    <citation type="journal article" date="2013" name="Genome Announc.">
        <title>Draft Genome Sequence of Streptomyces bottropensis ATCC 25435, a Bottromycin-Producing Actinomycete.</title>
        <authorList>
            <person name="Zhang H."/>
            <person name="Zhou W."/>
            <person name="Zhuang Y."/>
            <person name="Liang X."/>
            <person name="Liu T."/>
        </authorList>
    </citation>
    <scope>NUCLEOTIDE SEQUENCE [LARGE SCALE GENOMIC DNA]</scope>
    <source>
        <strain evidence="3">ATCC 25435</strain>
    </source>
</reference>
<protein>
    <submittedName>
        <fullName evidence="2">Uncharacterized protein</fullName>
    </submittedName>
</protein>
<feature type="region of interest" description="Disordered" evidence="1">
    <location>
        <begin position="1"/>
        <end position="25"/>
    </location>
</feature>
<dbReference type="EMBL" id="KB405096">
    <property type="protein sequence ID" value="EMF51687.1"/>
    <property type="molecule type" value="Genomic_DNA"/>
</dbReference>
<evidence type="ECO:0000313" key="2">
    <source>
        <dbReference type="EMBL" id="EMF51687.1"/>
    </source>
</evidence>
<sequence length="116" mass="12199">MSLLPTHTYLEAPEAPPPYPRRTGQGELSVLWGRLPPSVRQLKPRHPVGEVGRLAGFLRSTGIFGARRSSFCTGIGGGTGHRPRTTLPGGVNQRKSGTSGGPGLAIRICWSTGGGE</sequence>
<gene>
    <name evidence="2" type="ORF">SBD_7392</name>
</gene>
<organism evidence="2 3">
    <name type="scientific">Streptomyces bottropensis ATCC 25435</name>
    <dbReference type="NCBI Taxonomy" id="1054862"/>
    <lineage>
        <taxon>Bacteria</taxon>
        <taxon>Bacillati</taxon>
        <taxon>Actinomycetota</taxon>
        <taxon>Actinomycetes</taxon>
        <taxon>Kitasatosporales</taxon>
        <taxon>Streptomycetaceae</taxon>
        <taxon>Streptomyces</taxon>
    </lineage>
</organism>
<accession>M3D655</accession>
<proteinExistence type="predicted"/>
<feature type="region of interest" description="Disordered" evidence="1">
    <location>
        <begin position="72"/>
        <end position="104"/>
    </location>
</feature>
<name>M3D655_9ACTN</name>
<evidence type="ECO:0000256" key="1">
    <source>
        <dbReference type="SAM" id="MobiDB-lite"/>
    </source>
</evidence>
<evidence type="ECO:0000313" key="3">
    <source>
        <dbReference type="Proteomes" id="UP000030760"/>
    </source>
</evidence>
<dbReference type="AlphaFoldDB" id="M3D655"/>